<dbReference type="GO" id="GO:0005178">
    <property type="term" value="F:integrin binding"/>
    <property type="evidence" value="ECO:0007669"/>
    <property type="project" value="InterPro"/>
</dbReference>
<evidence type="ECO:0000313" key="5">
    <source>
        <dbReference type="Proteomes" id="UP000324091"/>
    </source>
</evidence>
<keyword evidence="2" id="KW-0812">Transmembrane</keyword>
<keyword evidence="2" id="KW-0472">Membrane</keyword>
<dbReference type="EMBL" id="RHFK02000019">
    <property type="protein sequence ID" value="TWW58932.1"/>
    <property type="molecule type" value="Genomic_DNA"/>
</dbReference>
<accession>A0A5C6MUK3</accession>
<dbReference type="SMART" id="SM00408">
    <property type="entry name" value="IGc2"/>
    <property type="match status" value="2"/>
</dbReference>
<feature type="transmembrane region" description="Helical" evidence="2">
    <location>
        <begin position="1049"/>
        <end position="1077"/>
    </location>
</feature>
<comment type="caution">
    <text evidence="4">The sequence shown here is derived from an EMBL/GenBank/DDBJ whole genome shotgun (WGS) entry which is preliminary data.</text>
</comment>
<dbReference type="PROSITE" id="PS50835">
    <property type="entry name" value="IG_LIKE"/>
    <property type="match status" value="2"/>
</dbReference>
<feature type="domain" description="Ig-like" evidence="3">
    <location>
        <begin position="854"/>
        <end position="951"/>
    </location>
</feature>
<dbReference type="InterPro" id="IPR003599">
    <property type="entry name" value="Ig_sub"/>
</dbReference>
<feature type="region of interest" description="Disordered" evidence="1">
    <location>
        <begin position="31"/>
        <end position="50"/>
    </location>
</feature>
<dbReference type="InterPro" id="IPR013768">
    <property type="entry name" value="ICAM_N"/>
</dbReference>
<dbReference type="PANTHER" id="PTHR13771:SF9">
    <property type="entry name" value="INTERCELLULAR ADHESION MOLECULE 5"/>
    <property type="match status" value="1"/>
</dbReference>
<dbReference type="Pfam" id="PF13927">
    <property type="entry name" value="Ig_3"/>
    <property type="match status" value="1"/>
</dbReference>
<dbReference type="AlphaFoldDB" id="A0A5C6MUK3"/>
<dbReference type="Proteomes" id="UP000324091">
    <property type="component" value="Chromosome 6"/>
</dbReference>
<keyword evidence="2" id="KW-1133">Transmembrane helix</keyword>
<feature type="domain" description="Ig-like" evidence="3">
    <location>
        <begin position="963"/>
        <end position="1040"/>
    </location>
</feature>
<name>A0A5C6MUK3_9TELE</name>
<dbReference type="Gene3D" id="2.60.40.10">
    <property type="entry name" value="Immunoglobulins"/>
    <property type="match status" value="3"/>
</dbReference>
<dbReference type="Pfam" id="PF03921">
    <property type="entry name" value="ICAM_N"/>
    <property type="match status" value="1"/>
</dbReference>
<feature type="compositionally biased region" description="Acidic residues" evidence="1">
    <location>
        <begin position="604"/>
        <end position="620"/>
    </location>
</feature>
<reference evidence="4 5" key="1">
    <citation type="submission" date="2019-04" db="EMBL/GenBank/DDBJ databases">
        <title>Chromosome genome assembly for Takifugu flavidus.</title>
        <authorList>
            <person name="Xiao S."/>
        </authorList>
    </citation>
    <scope>NUCLEOTIDE SEQUENCE [LARGE SCALE GENOMIC DNA]</scope>
    <source>
        <strain evidence="4">HTHZ2018</strain>
        <tissue evidence="4">Muscle</tissue>
    </source>
</reference>
<evidence type="ECO:0000256" key="2">
    <source>
        <dbReference type="SAM" id="Phobius"/>
    </source>
</evidence>
<dbReference type="GO" id="GO:0007155">
    <property type="term" value="P:cell adhesion"/>
    <property type="evidence" value="ECO:0007669"/>
    <property type="project" value="InterPro"/>
</dbReference>
<feature type="region of interest" description="Disordered" evidence="1">
    <location>
        <begin position="514"/>
        <end position="629"/>
    </location>
</feature>
<proteinExistence type="predicted"/>
<dbReference type="InterPro" id="IPR036179">
    <property type="entry name" value="Ig-like_dom_sf"/>
</dbReference>
<dbReference type="SMART" id="SM00409">
    <property type="entry name" value="IG"/>
    <property type="match status" value="2"/>
</dbReference>
<organism evidence="4 5">
    <name type="scientific">Takifugu flavidus</name>
    <name type="common">sansaifugu</name>
    <dbReference type="NCBI Taxonomy" id="433684"/>
    <lineage>
        <taxon>Eukaryota</taxon>
        <taxon>Metazoa</taxon>
        <taxon>Chordata</taxon>
        <taxon>Craniata</taxon>
        <taxon>Vertebrata</taxon>
        <taxon>Euteleostomi</taxon>
        <taxon>Actinopterygii</taxon>
        <taxon>Neopterygii</taxon>
        <taxon>Teleostei</taxon>
        <taxon>Neoteleostei</taxon>
        <taxon>Acanthomorphata</taxon>
        <taxon>Eupercaria</taxon>
        <taxon>Tetraodontiformes</taxon>
        <taxon>Tetradontoidea</taxon>
        <taxon>Tetraodontidae</taxon>
        <taxon>Takifugu</taxon>
    </lineage>
</organism>
<dbReference type="InterPro" id="IPR047012">
    <property type="entry name" value="ICAM_VCAM"/>
</dbReference>
<keyword evidence="5" id="KW-1185">Reference proteome</keyword>
<dbReference type="InterPro" id="IPR007110">
    <property type="entry name" value="Ig-like_dom"/>
</dbReference>
<sequence length="1105" mass="123065">MTSLSSSRRGHQIVGSRYLPRDQQFALRSSAALPRQRPDVPPELRRRKRGCRAGVERRARRRRYRPVLSSIIMGNVRSLPNKMDELAALTRHQREYRESSLLLFTETWLTALTPDTAAQLEGFTLLRADRSRESGKRKGGGLAVFVNDRWCNSGHITIKEQHCCKDIELLAVSMRPHYLPREFTHALAVVVYIPPSANADAGCRHSTLTPSSSSLETSIMPLHHLLCPNSPKSGDDRLPKAASEEAPDVSDMMVFSLDSPGGVCMTSLTLISLGMLNVHISIPKHIVVVDSNLVDNDTVKSMAALDDDEDDDDEENEEGERKQMVVKAHQASHTKYLMIRGYCNPGIVKRRDLHTVDSIVVESCIIRLQLRNTPAHHLLPRDDALLDLNKCGPDMLPPSLTFTYPSPPSSALECESRLIQRGYTPQDVEACARLQRNLDAAGEAGLDLHDLCKTHALLEDPRSGRTRNLLQYMKDLREEGQVVQVGCLAMRWVLTQHADPWLLTLQTKWATALPTRDEPKTQSNVRKRSRRDALRETECPAKRSTVDAGEAEHATKPPGEAAEKRTHEEELGDEEGKDGGKLMNVEAGQQVQPEDIAGEKKMEAEEEQEKSEPAVGDEEEHLPTAASSDVDDEKIWSFVSRPWRMVDSNLNRPVCKGMLEGVLCHIMSRPGITHHMLVEHYKTVLQPMALLDLVEALIDMDCVVKKTLVKSAKPSLFSCPASSAEARPGMEELDAVYYEPTLTCSLRLAQVLPYERHWNYCLEQCVDAPVFTPPSLVVKFGASATANCSVCEKDCLGTVFGLEHAIGSKEINGTSIVWKVNSLTEWDTSLLCYYNHKDGRQCSKTLGITLYKPPDRVLVSFGHGSELLLEGESYLLECLVKNIAPLKHLIVTFYKGPEALAQMYFNSSREPKPVTKTSILNITASKEDDGAQYWCDARLNLDVQEVPLTVSSQKLYATVYYEPRLLSPLDPVVITVTEGEQLELNCSAVGKPTPSYVWTHPTSANIFSNTSVYSIKSVTFGNEGQYNCTASNIMGTVTVNFSVHVKGNYWYIGYIIGALIAAIVLIIIVGLVIYNIYYKHKRTGSYSPVQSNHLRTEHPPVPKSA</sequence>
<evidence type="ECO:0000259" key="3">
    <source>
        <dbReference type="PROSITE" id="PS50835"/>
    </source>
</evidence>
<gene>
    <name evidence="4" type="ORF">D4764_06G0004620</name>
</gene>
<dbReference type="SUPFAM" id="SSF48726">
    <property type="entry name" value="Immunoglobulin"/>
    <property type="match status" value="3"/>
</dbReference>
<evidence type="ECO:0000256" key="1">
    <source>
        <dbReference type="SAM" id="MobiDB-lite"/>
    </source>
</evidence>
<feature type="compositionally biased region" description="Basic and acidic residues" evidence="1">
    <location>
        <begin position="531"/>
        <end position="569"/>
    </location>
</feature>
<dbReference type="InterPro" id="IPR013783">
    <property type="entry name" value="Ig-like_fold"/>
</dbReference>
<evidence type="ECO:0000313" key="4">
    <source>
        <dbReference type="EMBL" id="TWW58932.1"/>
    </source>
</evidence>
<protein>
    <submittedName>
        <fullName evidence="4">General transcription factor 3C polypeptide 1 TF3C-alpha TFIIIC box B-binding subunit</fullName>
    </submittedName>
</protein>
<dbReference type="PANTHER" id="PTHR13771">
    <property type="entry name" value="INTERCELLULAR ADHESION MOLECULE"/>
    <property type="match status" value="1"/>
</dbReference>
<dbReference type="InterPro" id="IPR003598">
    <property type="entry name" value="Ig_sub2"/>
</dbReference>